<keyword evidence="1" id="KW-0812">Transmembrane</keyword>
<accession>A0A0K1PPJ7</accession>
<dbReference type="InterPro" id="IPR015943">
    <property type="entry name" value="WD40/YVTN_repeat-like_dom_sf"/>
</dbReference>
<evidence type="ECO:0000313" key="2">
    <source>
        <dbReference type="EMBL" id="AKU95442.1"/>
    </source>
</evidence>
<dbReference type="AlphaFoldDB" id="A0A0K1PPJ7"/>
<dbReference type="EMBL" id="CP012333">
    <property type="protein sequence ID" value="AKU95442.1"/>
    <property type="molecule type" value="Genomic_DNA"/>
</dbReference>
<feature type="transmembrane region" description="Helical" evidence="1">
    <location>
        <begin position="66"/>
        <end position="87"/>
    </location>
</feature>
<reference evidence="2 3" key="1">
    <citation type="submission" date="2015-08" db="EMBL/GenBank/DDBJ databases">
        <authorList>
            <person name="Babu N.S."/>
            <person name="Beckwith C.J."/>
            <person name="Beseler K.G."/>
            <person name="Brison A."/>
            <person name="Carone J.V."/>
            <person name="Caskin T.P."/>
            <person name="Diamond M."/>
            <person name="Durham M.E."/>
            <person name="Foxe J.M."/>
            <person name="Go M."/>
            <person name="Henderson B.A."/>
            <person name="Jones I.B."/>
            <person name="McGettigan J.A."/>
            <person name="Micheletti S.J."/>
            <person name="Nasrallah M.E."/>
            <person name="Ortiz D."/>
            <person name="Piller C.R."/>
            <person name="Privatt S.R."/>
            <person name="Schneider S.L."/>
            <person name="Sharp S."/>
            <person name="Smith T.C."/>
            <person name="Stanton J.D."/>
            <person name="Ullery H.E."/>
            <person name="Wilson R.J."/>
            <person name="Serrano M.G."/>
            <person name="Buck G."/>
            <person name="Lee V."/>
            <person name="Wang Y."/>
            <person name="Carvalho R."/>
            <person name="Voegtly L."/>
            <person name="Shi R."/>
            <person name="Duckworth R."/>
            <person name="Johnson A."/>
            <person name="Loviza R."/>
            <person name="Walstead R."/>
            <person name="Shah Z."/>
            <person name="Kiflezghi M."/>
            <person name="Wade K."/>
            <person name="Ball S.L."/>
            <person name="Bradley K.W."/>
            <person name="Asai D.J."/>
            <person name="Bowman C.A."/>
            <person name="Russell D.A."/>
            <person name="Pope W.H."/>
            <person name="Jacobs-Sera D."/>
            <person name="Hendrix R.W."/>
            <person name="Hatfull G.F."/>
        </authorList>
    </citation>
    <scope>NUCLEOTIDE SEQUENCE [LARGE SCALE GENOMIC DNA]</scope>
    <source>
        <strain evidence="2 3">DSM 27648</strain>
    </source>
</reference>
<evidence type="ECO:0000313" key="3">
    <source>
        <dbReference type="Proteomes" id="UP000064967"/>
    </source>
</evidence>
<gene>
    <name evidence="2" type="ORF">AKJ09_02106</name>
</gene>
<keyword evidence="1" id="KW-0472">Membrane</keyword>
<sequence>MACPFCGTTNVVRAHVPMAEVRQAVRDVLYEDRNWGGIPDAFQRPPGPAQPPYVSARRAPGVPPGAIVIITAAAVVLSLFVTAVLLIGGRPKRTTQPIQVPPPTVSPTLAKSQPIVETWGQLSAITVDEQGNVIASIGPKLVKADGRSLTQIWAVARPENSGRNLFTTKGDWISVATDNDISFFDAKTGVASGTFRFKNGGILEGSCAVGKSDVIVYVLGDGTMRFNANTAKKSTGADTCKLQEEFRCGPGQTCGWERWTKGDLDCRYVLRAGNDVYRVCEADDGTKQTLIVRFDAQGKSKWRAPAEVRNFMGVVDGVLIASTDGARNVSAFELDTGKPKWVNKLKYQSPVVADQTRIYYGYESTLVVANSAGQEIARLAPPSKLPKAQ</sequence>
<evidence type="ECO:0000256" key="1">
    <source>
        <dbReference type="SAM" id="Phobius"/>
    </source>
</evidence>
<keyword evidence="3" id="KW-1185">Reference proteome</keyword>
<proteinExistence type="predicted"/>
<dbReference type="Gene3D" id="2.130.10.10">
    <property type="entry name" value="YVTN repeat-like/Quinoprotein amine dehydrogenase"/>
    <property type="match status" value="1"/>
</dbReference>
<dbReference type="SUPFAM" id="SSF69304">
    <property type="entry name" value="Tricorn protease N-terminal domain"/>
    <property type="match status" value="1"/>
</dbReference>
<keyword evidence="1" id="KW-1133">Transmembrane helix</keyword>
<protein>
    <submittedName>
        <fullName evidence="2">Uncharacterized protein</fullName>
    </submittedName>
</protein>
<dbReference type="KEGG" id="llu:AKJ09_02106"/>
<organism evidence="2 3">
    <name type="scientific">Labilithrix luteola</name>
    <dbReference type="NCBI Taxonomy" id="1391654"/>
    <lineage>
        <taxon>Bacteria</taxon>
        <taxon>Pseudomonadati</taxon>
        <taxon>Myxococcota</taxon>
        <taxon>Polyangia</taxon>
        <taxon>Polyangiales</taxon>
        <taxon>Labilitrichaceae</taxon>
        <taxon>Labilithrix</taxon>
    </lineage>
</organism>
<name>A0A0K1PPJ7_9BACT</name>
<dbReference type="Proteomes" id="UP000064967">
    <property type="component" value="Chromosome"/>
</dbReference>